<reference evidence="2" key="2">
    <citation type="journal article" date="2023" name="IMA Fungus">
        <title>Comparative genomic study of the Penicillium genus elucidates a diverse pangenome and 15 lateral gene transfer events.</title>
        <authorList>
            <person name="Petersen C."/>
            <person name="Sorensen T."/>
            <person name="Nielsen M.R."/>
            <person name="Sondergaard T.E."/>
            <person name="Sorensen J.L."/>
            <person name="Fitzpatrick D.A."/>
            <person name="Frisvad J.C."/>
            <person name="Nielsen K.L."/>
        </authorList>
    </citation>
    <scope>NUCLEOTIDE SEQUENCE</scope>
    <source>
        <strain evidence="2">IBT 29864</strain>
    </source>
</reference>
<evidence type="ECO:0000313" key="2">
    <source>
        <dbReference type="EMBL" id="KAJ5354346.1"/>
    </source>
</evidence>
<dbReference type="EMBL" id="JAPZBS010000011">
    <property type="protein sequence ID" value="KAJ5354346.1"/>
    <property type="molecule type" value="Genomic_DNA"/>
</dbReference>
<feature type="transmembrane region" description="Helical" evidence="1">
    <location>
        <begin position="64"/>
        <end position="82"/>
    </location>
</feature>
<evidence type="ECO:0000313" key="3">
    <source>
        <dbReference type="Proteomes" id="UP001147782"/>
    </source>
</evidence>
<protein>
    <submittedName>
        <fullName evidence="2">Uncharacterized protein</fullName>
    </submittedName>
</protein>
<name>A0A9W9R623_9EURO</name>
<dbReference type="GeneID" id="81444871"/>
<keyword evidence="1" id="KW-0472">Membrane</keyword>
<proteinExistence type="predicted"/>
<dbReference type="AlphaFoldDB" id="A0A9W9R623"/>
<comment type="caution">
    <text evidence="2">The sequence shown here is derived from an EMBL/GenBank/DDBJ whole genome shotgun (WGS) entry which is preliminary data.</text>
</comment>
<evidence type="ECO:0000256" key="1">
    <source>
        <dbReference type="SAM" id="Phobius"/>
    </source>
</evidence>
<gene>
    <name evidence="2" type="ORF">N7496_012779</name>
</gene>
<reference evidence="2" key="1">
    <citation type="submission" date="2022-11" db="EMBL/GenBank/DDBJ databases">
        <authorList>
            <person name="Petersen C."/>
        </authorList>
    </citation>
    <scope>NUCLEOTIDE SEQUENCE</scope>
    <source>
        <strain evidence="2">IBT 29864</strain>
    </source>
</reference>
<dbReference type="RefSeq" id="XP_056548915.1">
    <property type="nucleotide sequence ID" value="XM_056705692.1"/>
</dbReference>
<dbReference type="Proteomes" id="UP001147782">
    <property type="component" value="Unassembled WGS sequence"/>
</dbReference>
<organism evidence="2 3">
    <name type="scientific">Penicillium cataractarum</name>
    <dbReference type="NCBI Taxonomy" id="2100454"/>
    <lineage>
        <taxon>Eukaryota</taxon>
        <taxon>Fungi</taxon>
        <taxon>Dikarya</taxon>
        <taxon>Ascomycota</taxon>
        <taxon>Pezizomycotina</taxon>
        <taxon>Eurotiomycetes</taxon>
        <taxon>Eurotiomycetidae</taxon>
        <taxon>Eurotiales</taxon>
        <taxon>Aspergillaceae</taxon>
        <taxon>Penicillium</taxon>
    </lineage>
</organism>
<keyword evidence="1" id="KW-1133">Transmembrane helix</keyword>
<accession>A0A9W9R623</accession>
<keyword evidence="1" id="KW-0812">Transmembrane</keyword>
<keyword evidence="3" id="KW-1185">Reference proteome</keyword>
<feature type="transmembrane region" description="Helical" evidence="1">
    <location>
        <begin position="88"/>
        <end position="106"/>
    </location>
</feature>
<sequence>MEKDKVLPGAEDLLVPRVIGRLETRRVEYKVWTVGRQEDHRRLIDLIGYLGVAGAIEMHAKRYALLYPLCIGAITGATGTAIDLESYTAAEMGALAAYIITGVGYTKKGREVLGRMSDSVYSFENGPGHSVFLAGPVGPEPIAFESGMTPELRMEVSPEHY</sequence>